<sequence length="151" mass="17140">MQMRREQVLTNSLMPSDIVRTLIKELGLEGHVTSQQVSKKWENQKNIYKDLKTLKTGSGTDAGEVTASSWQYYEDMHEVLGARPSMDPPVLVASFHPDADPIPLLMAKQSRHRLRHGQYICSLSCCNPTHLTKKEEEEVQPYRGVSDRGKC</sequence>
<comment type="caution">
    <text evidence="1">The sequence shown here is derived from an EMBL/GenBank/DDBJ whole genome shotgun (WGS) entry which is preliminary data.</text>
</comment>
<keyword evidence="2" id="KW-1185">Reference proteome</keyword>
<gene>
    <name evidence="1" type="ORF">DPEC_G00039740</name>
</gene>
<name>A0ACC2HEY2_DALPE</name>
<evidence type="ECO:0000313" key="2">
    <source>
        <dbReference type="Proteomes" id="UP001157502"/>
    </source>
</evidence>
<reference evidence="1" key="1">
    <citation type="submission" date="2021-05" db="EMBL/GenBank/DDBJ databases">
        <authorList>
            <person name="Pan Q."/>
            <person name="Jouanno E."/>
            <person name="Zahm M."/>
            <person name="Klopp C."/>
            <person name="Cabau C."/>
            <person name="Louis A."/>
            <person name="Berthelot C."/>
            <person name="Parey E."/>
            <person name="Roest Crollius H."/>
            <person name="Montfort J."/>
            <person name="Robinson-Rechavi M."/>
            <person name="Bouchez O."/>
            <person name="Lampietro C."/>
            <person name="Lopez Roques C."/>
            <person name="Donnadieu C."/>
            <person name="Postlethwait J."/>
            <person name="Bobe J."/>
            <person name="Dillon D."/>
            <person name="Chandos A."/>
            <person name="von Hippel F."/>
            <person name="Guiguen Y."/>
        </authorList>
    </citation>
    <scope>NUCLEOTIDE SEQUENCE</scope>
    <source>
        <strain evidence="1">YG-Jan2019</strain>
    </source>
</reference>
<accession>A0ACC2HEY2</accession>
<organism evidence="1 2">
    <name type="scientific">Dallia pectoralis</name>
    <name type="common">Alaska blackfish</name>
    <dbReference type="NCBI Taxonomy" id="75939"/>
    <lineage>
        <taxon>Eukaryota</taxon>
        <taxon>Metazoa</taxon>
        <taxon>Chordata</taxon>
        <taxon>Craniata</taxon>
        <taxon>Vertebrata</taxon>
        <taxon>Euteleostomi</taxon>
        <taxon>Actinopterygii</taxon>
        <taxon>Neopterygii</taxon>
        <taxon>Teleostei</taxon>
        <taxon>Protacanthopterygii</taxon>
        <taxon>Esociformes</taxon>
        <taxon>Umbridae</taxon>
        <taxon>Dallia</taxon>
    </lineage>
</organism>
<proteinExistence type="predicted"/>
<dbReference type="Proteomes" id="UP001157502">
    <property type="component" value="Chromosome 3"/>
</dbReference>
<evidence type="ECO:0000313" key="1">
    <source>
        <dbReference type="EMBL" id="KAJ8014392.1"/>
    </source>
</evidence>
<dbReference type="EMBL" id="CM055730">
    <property type="protein sequence ID" value="KAJ8014392.1"/>
    <property type="molecule type" value="Genomic_DNA"/>
</dbReference>
<protein>
    <submittedName>
        <fullName evidence="1">Uncharacterized protein</fullName>
    </submittedName>
</protein>